<sequence length="718" mass="81557">MEHLLNDAELQKYEARIVPIPWLSFDHDRSRMYPSASSLESYASFRGWENEQLRSLKADPCTHKMNGLAMLQSMIVFGTWEALTGKVVPSRDMIFDSPNGPVLRSTKLRSLLLRLTKSIIQAKHVGNFTDLRSRARRVEHVCNSIAAWQNAFRADHSSEFQMIFPILIRQTALIFDALTMLLSHFPRECREHVQYFHHLNENSEFYNHRFKEYGLCPSHYAYLDFVGQSALEVFCVTSPHQDPSGVLHRHCSSQGCQRAASSRTPRLKPRHVADGCTCVSVSIPTARIGEVLASGNYFVLDMARLLDEASTNDKALVPYENKLSYVAFSHVWSHGLGSTADDGLPLCQLLRLSQLLQDESNPGRKKLFWIDSLCIPKDYDQKMMTIGIMDQIYRNAVAVMALDSTLQELRFDQVLSYETLALEILLSDWNQRLWTFQEARLAKSLVVALKDGIIFLEHLCDALLGKYEQGSSSPLTMKCWAQLQCLISQTDGLFGWLDLLQFRSCGVPSDEALVIATLTGNDTATLTHFTEDFRMAKLWAMLRRVPSGILFHNSSKLAVENYRWAPRSLLCGSAETGIRGQTVFDAEVTPQGLRAEYFLVVFEEQKLIDGSMSSIDLRLQDLRIRCYHQDNNRVQPKTTLDQDLRLWFDAVALIRDPVDHMKMIGNTAISAVALLEDGCGNGDLRRYRYQCQFRGRISRHAFGSLESKVGKFETIIIS</sequence>
<dbReference type="Pfam" id="PF06985">
    <property type="entry name" value="HET"/>
    <property type="match status" value="1"/>
</dbReference>
<dbReference type="InterPro" id="IPR010730">
    <property type="entry name" value="HET"/>
</dbReference>
<dbReference type="RefSeq" id="XP_033576145.1">
    <property type="nucleotide sequence ID" value="XM_033723657.1"/>
</dbReference>
<evidence type="ECO:0000259" key="1">
    <source>
        <dbReference type="Pfam" id="PF06985"/>
    </source>
</evidence>
<feature type="domain" description="Heterokaryon incompatibility" evidence="1">
    <location>
        <begin position="325"/>
        <end position="402"/>
    </location>
</feature>
<name>A0A6A6YK43_9PEZI</name>
<evidence type="ECO:0000313" key="3">
    <source>
        <dbReference type="Proteomes" id="UP000504636"/>
    </source>
</evidence>
<dbReference type="Proteomes" id="UP000504636">
    <property type="component" value="Unplaced"/>
</dbReference>
<dbReference type="PANTHER" id="PTHR39596">
    <property type="match status" value="1"/>
</dbReference>
<dbReference type="OrthoDB" id="2426273at2759"/>
<organism evidence="2">
    <name type="scientific">Mytilinidion resinicola</name>
    <dbReference type="NCBI Taxonomy" id="574789"/>
    <lineage>
        <taxon>Eukaryota</taxon>
        <taxon>Fungi</taxon>
        <taxon>Dikarya</taxon>
        <taxon>Ascomycota</taxon>
        <taxon>Pezizomycotina</taxon>
        <taxon>Dothideomycetes</taxon>
        <taxon>Pleosporomycetidae</taxon>
        <taxon>Mytilinidiales</taxon>
        <taxon>Mytilinidiaceae</taxon>
        <taxon>Mytilinidion</taxon>
    </lineage>
</organism>
<protein>
    <recommendedName>
        <fullName evidence="1">Heterokaryon incompatibility domain-containing protein</fullName>
    </recommendedName>
</protein>
<reference evidence="2 4" key="1">
    <citation type="journal article" date="2020" name="Stud. Mycol.">
        <title>101 Dothideomycetes genomes: a test case for predicting lifestyles and emergence of pathogens.</title>
        <authorList>
            <person name="Haridas S."/>
            <person name="Albert R."/>
            <person name="Binder M."/>
            <person name="Bloem J."/>
            <person name="Labutti K."/>
            <person name="Salamov A."/>
            <person name="Andreopoulos B."/>
            <person name="Baker S."/>
            <person name="Barry K."/>
            <person name="Bills G."/>
            <person name="Bluhm B."/>
            <person name="Cannon C."/>
            <person name="Castanera R."/>
            <person name="Culley D."/>
            <person name="Daum C."/>
            <person name="Ezra D."/>
            <person name="Gonzalez J."/>
            <person name="Henrissat B."/>
            <person name="Kuo A."/>
            <person name="Liang C."/>
            <person name="Lipzen A."/>
            <person name="Lutzoni F."/>
            <person name="Magnuson J."/>
            <person name="Mondo S."/>
            <person name="Nolan M."/>
            <person name="Ohm R."/>
            <person name="Pangilinan J."/>
            <person name="Park H.-J."/>
            <person name="Ramirez L."/>
            <person name="Alfaro M."/>
            <person name="Sun H."/>
            <person name="Tritt A."/>
            <person name="Yoshinaga Y."/>
            <person name="Zwiers L.-H."/>
            <person name="Turgeon B."/>
            <person name="Goodwin S."/>
            <person name="Spatafora J."/>
            <person name="Crous P."/>
            <person name="Grigoriev I."/>
        </authorList>
    </citation>
    <scope>NUCLEOTIDE SEQUENCE</scope>
    <source>
        <strain evidence="2 4">CBS 304.34</strain>
    </source>
</reference>
<proteinExistence type="predicted"/>
<evidence type="ECO:0000313" key="2">
    <source>
        <dbReference type="EMBL" id="KAF2809181.1"/>
    </source>
</evidence>
<dbReference type="GeneID" id="54464550"/>
<reference evidence="4" key="2">
    <citation type="submission" date="2020-04" db="EMBL/GenBank/DDBJ databases">
        <authorList>
            <consortium name="NCBI Genome Project"/>
        </authorList>
    </citation>
    <scope>NUCLEOTIDE SEQUENCE</scope>
    <source>
        <strain evidence="4">CBS 304.34</strain>
    </source>
</reference>
<accession>A0A6A6YK43</accession>
<dbReference type="EMBL" id="MU003702">
    <property type="protein sequence ID" value="KAF2809181.1"/>
    <property type="molecule type" value="Genomic_DNA"/>
</dbReference>
<evidence type="ECO:0000313" key="4">
    <source>
        <dbReference type="RefSeq" id="XP_033576145.1"/>
    </source>
</evidence>
<keyword evidence="3" id="KW-1185">Reference proteome</keyword>
<dbReference type="PANTHER" id="PTHR39596:SF3">
    <property type="entry name" value="HETEROKARYON INCOMPATIBILITY DOMAIN-CONTAINING PROTEIN"/>
    <property type="match status" value="1"/>
</dbReference>
<gene>
    <name evidence="2 4" type="ORF">BDZ99DRAFT_499460</name>
</gene>
<dbReference type="AlphaFoldDB" id="A0A6A6YK43"/>
<reference evidence="4" key="3">
    <citation type="submission" date="2025-04" db="UniProtKB">
        <authorList>
            <consortium name="RefSeq"/>
        </authorList>
    </citation>
    <scope>IDENTIFICATION</scope>
    <source>
        <strain evidence="4">CBS 304.34</strain>
    </source>
</reference>